<keyword evidence="3" id="KW-1185">Reference proteome</keyword>
<feature type="chain" id="PRO_5045144184" evidence="1">
    <location>
        <begin position="23"/>
        <end position="261"/>
    </location>
</feature>
<proteinExistence type="predicted"/>
<keyword evidence="1" id="KW-0732">Signal</keyword>
<accession>A0ABW5YC20</accession>
<feature type="signal peptide" evidence="1">
    <location>
        <begin position="1"/>
        <end position="22"/>
    </location>
</feature>
<evidence type="ECO:0000313" key="2">
    <source>
        <dbReference type="EMBL" id="MFD2872835.1"/>
    </source>
</evidence>
<organism evidence="2 3">
    <name type="scientific">Mucilaginibacter ximonensis</name>
    <dbReference type="NCBI Taxonomy" id="538021"/>
    <lineage>
        <taxon>Bacteria</taxon>
        <taxon>Pseudomonadati</taxon>
        <taxon>Bacteroidota</taxon>
        <taxon>Sphingobacteriia</taxon>
        <taxon>Sphingobacteriales</taxon>
        <taxon>Sphingobacteriaceae</taxon>
        <taxon>Mucilaginibacter</taxon>
    </lineage>
</organism>
<gene>
    <name evidence="2" type="ORF">ACFS5N_10175</name>
</gene>
<sequence>MKKLSLLTVLFMLARTCIFAQAFDPKKLESVQKESVFAPSPVKIDGKLNEWNNNFKAYNRNTRLLYILSNDEKNMYLVVKSTDFTTKAKIIAGGVDLIVNTEGKKKDKDAPSVTFPVIEHPERLGGNISERFENRNAGVDTELMNQLHQRTIIAAKQIRVLNIKPITDTLISIYNTDGIKTALNFDTDGGLTLEMSIPLKYFNLTPESTKEMAYHIVLNGFQPEWGGGPSGPGGNGGPNTLNMFDLMTPSDFWGKYSLAKK</sequence>
<dbReference type="EMBL" id="JBHUPD010000002">
    <property type="protein sequence ID" value="MFD2872835.1"/>
    <property type="molecule type" value="Genomic_DNA"/>
</dbReference>
<protein>
    <submittedName>
        <fullName evidence="2">Uncharacterized protein</fullName>
    </submittedName>
</protein>
<comment type="caution">
    <text evidence="2">The sequence shown here is derived from an EMBL/GenBank/DDBJ whole genome shotgun (WGS) entry which is preliminary data.</text>
</comment>
<dbReference type="Proteomes" id="UP001597557">
    <property type="component" value="Unassembled WGS sequence"/>
</dbReference>
<evidence type="ECO:0000256" key="1">
    <source>
        <dbReference type="SAM" id="SignalP"/>
    </source>
</evidence>
<reference evidence="3" key="1">
    <citation type="journal article" date="2019" name="Int. J. Syst. Evol. Microbiol.">
        <title>The Global Catalogue of Microorganisms (GCM) 10K type strain sequencing project: providing services to taxonomists for standard genome sequencing and annotation.</title>
        <authorList>
            <consortium name="The Broad Institute Genomics Platform"/>
            <consortium name="The Broad Institute Genome Sequencing Center for Infectious Disease"/>
            <person name="Wu L."/>
            <person name="Ma J."/>
        </authorList>
    </citation>
    <scope>NUCLEOTIDE SEQUENCE [LARGE SCALE GENOMIC DNA]</scope>
    <source>
        <strain evidence="3">KCTC 22437</strain>
    </source>
</reference>
<evidence type="ECO:0000313" key="3">
    <source>
        <dbReference type="Proteomes" id="UP001597557"/>
    </source>
</evidence>
<name>A0ABW5YC20_9SPHI</name>